<accession>A0A939LTP9</accession>
<dbReference type="EC" id="4.2.2.29" evidence="7"/>
<name>A0A939LTP9_9MICO</name>
<evidence type="ECO:0000313" key="9">
    <source>
        <dbReference type="Proteomes" id="UP000664398"/>
    </source>
</evidence>
<dbReference type="AlphaFoldDB" id="A0A939LTP9"/>
<dbReference type="HAMAP" id="MF_02065">
    <property type="entry name" value="MltG"/>
    <property type="match status" value="1"/>
</dbReference>
<feature type="site" description="Important for catalytic activity" evidence="7">
    <location>
        <position position="236"/>
    </location>
</feature>
<keyword evidence="9" id="KW-1185">Reference proteome</keyword>
<dbReference type="InterPro" id="IPR003770">
    <property type="entry name" value="MLTG-like"/>
</dbReference>
<dbReference type="PANTHER" id="PTHR30518">
    <property type="entry name" value="ENDOLYTIC MUREIN TRANSGLYCOSYLASE"/>
    <property type="match status" value="1"/>
</dbReference>
<keyword evidence="2 7" id="KW-0812">Transmembrane</keyword>
<dbReference type="GO" id="GO:0005886">
    <property type="term" value="C:plasma membrane"/>
    <property type="evidence" value="ECO:0007669"/>
    <property type="project" value="UniProtKB-UniRule"/>
</dbReference>
<evidence type="ECO:0000256" key="1">
    <source>
        <dbReference type="ARBA" id="ARBA00022475"/>
    </source>
</evidence>
<dbReference type="GO" id="GO:0009252">
    <property type="term" value="P:peptidoglycan biosynthetic process"/>
    <property type="evidence" value="ECO:0007669"/>
    <property type="project" value="UniProtKB-UniRule"/>
</dbReference>
<comment type="similarity">
    <text evidence="7">Belongs to the transglycosylase MltG family.</text>
</comment>
<sequence length="368" mass="39724">MNARSEGSKRRGKRIAITLVVLAVLLGGLAAAGGYLWSQFGDRISLAMGWTSNDYEGEGHGEVLITVTSGQVGADVADTLAEADVVKTSDAFYELLLEQDPQVDFQVGTYRMKQQMSSQAALDALQDPANLMELTVTIPEGMAAKDALQRASDILGIPMEEFDAAIADPAAFGIPAQFPSVEGFLFPATYTFEPEDTAHSVVQKMVDRMRQALAEHGVAQGDEWRVLTLASVVQREAGSNLDDFPKIARVFQNRLDQGVLLQSDATVAYGTGNTHTVWTTPEERADASNRYNTYANPGLPVGPIGNPGDVAIDAAVHPADGPWMFFMPINLETGETVFSETAEQHEESVARLGEWCEAHRSQGGTRCD</sequence>
<organism evidence="8 9">
    <name type="scientific">Leucobacter ruminantium</name>
    <dbReference type="NCBI Taxonomy" id="1289170"/>
    <lineage>
        <taxon>Bacteria</taxon>
        <taxon>Bacillati</taxon>
        <taxon>Actinomycetota</taxon>
        <taxon>Actinomycetes</taxon>
        <taxon>Micrococcales</taxon>
        <taxon>Microbacteriaceae</taxon>
        <taxon>Leucobacter</taxon>
    </lineage>
</organism>
<comment type="function">
    <text evidence="7">Functions as a peptidoglycan terminase that cleaves nascent peptidoglycan strands endolytically to terminate their elongation.</text>
</comment>
<evidence type="ECO:0000256" key="3">
    <source>
        <dbReference type="ARBA" id="ARBA00022989"/>
    </source>
</evidence>
<evidence type="ECO:0000313" key="8">
    <source>
        <dbReference type="EMBL" id="MBO1804640.1"/>
    </source>
</evidence>
<dbReference type="GO" id="GO:0071555">
    <property type="term" value="P:cell wall organization"/>
    <property type="evidence" value="ECO:0007669"/>
    <property type="project" value="UniProtKB-KW"/>
</dbReference>
<dbReference type="PANTHER" id="PTHR30518:SF2">
    <property type="entry name" value="ENDOLYTIC MUREIN TRANSGLYCOSYLASE"/>
    <property type="match status" value="1"/>
</dbReference>
<reference evidence="8" key="1">
    <citation type="submission" date="2021-03" db="EMBL/GenBank/DDBJ databases">
        <title>Leucobacter chromiisoli sp. nov., isolated from chromium-containing soil of chemical plant.</title>
        <authorList>
            <person name="Xu Z."/>
        </authorList>
    </citation>
    <scope>NUCLEOTIDE SEQUENCE</scope>
    <source>
        <strain evidence="8">A2</strain>
    </source>
</reference>
<keyword evidence="1 7" id="KW-1003">Cell membrane</keyword>
<keyword evidence="3 7" id="KW-1133">Transmembrane helix</keyword>
<dbReference type="NCBIfam" id="TIGR00247">
    <property type="entry name" value="endolytic transglycosylase MltG"/>
    <property type="match status" value="1"/>
</dbReference>
<evidence type="ECO:0000256" key="4">
    <source>
        <dbReference type="ARBA" id="ARBA00023136"/>
    </source>
</evidence>
<comment type="catalytic activity">
    <reaction evidence="7">
        <text>a peptidoglycan chain = a peptidoglycan chain with N-acetyl-1,6-anhydromuramyl-[peptide] at the reducing end + a peptidoglycan chain with N-acetylglucosamine at the non-reducing end.</text>
        <dbReference type="EC" id="4.2.2.29"/>
    </reaction>
</comment>
<dbReference type="RefSeq" id="WP_208045130.1">
    <property type="nucleotide sequence ID" value="NZ_JAGDYL010000006.1"/>
</dbReference>
<dbReference type="Pfam" id="PF02618">
    <property type="entry name" value="YceG"/>
    <property type="match status" value="1"/>
</dbReference>
<comment type="caution">
    <text evidence="8">The sequence shown here is derived from an EMBL/GenBank/DDBJ whole genome shotgun (WGS) entry which is preliminary data.</text>
</comment>
<evidence type="ECO:0000256" key="2">
    <source>
        <dbReference type="ARBA" id="ARBA00022692"/>
    </source>
</evidence>
<keyword evidence="5 7" id="KW-0456">Lyase</keyword>
<proteinExistence type="inferred from homology"/>
<protein>
    <recommendedName>
        <fullName evidence="7">Endolytic murein transglycosylase</fullName>
        <ecNumber evidence="7">4.2.2.29</ecNumber>
    </recommendedName>
    <alternativeName>
        <fullName evidence="7">Peptidoglycan lytic transglycosylase</fullName>
    </alternativeName>
    <alternativeName>
        <fullName evidence="7">Peptidoglycan polymerization terminase</fullName>
    </alternativeName>
</protein>
<keyword evidence="4 7" id="KW-0472">Membrane</keyword>
<dbReference type="Proteomes" id="UP000664398">
    <property type="component" value="Unassembled WGS sequence"/>
</dbReference>
<evidence type="ECO:0000256" key="6">
    <source>
        <dbReference type="ARBA" id="ARBA00023316"/>
    </source>
</evidence>
<evidence type="ECO:0000256" key="7">
    <source>
        <dbReference type="HAMAP-Rule" id="MF_02065"/>
    </source>
</evidence>
<evidence type="ECO:0000256" key="5">
    <source>
        <dbReference type="ARBA" id="ARBA00023239"/>
    </source>
</evidence>
<dbReference type="Gene3D" id="3.30.1490.480">
    <property type="entry name" value="Endolytic murein transglycosylase"/>
    <property type="match status" value="1"/>
</dbReference>
<gene>
    <name evidence="7 8" type="primary">mltG</name>
    <name evidence="8" type="ORF">J4H91_04815</name>
</gene>
<keyword evidence="6 7" id="KW-0961">Cell wall biogenesis/degradation</keyword>
<dbReference type="GO" id="GO:0008932">
    <property type="term" value="F:lytic endotransglycosylase activity"/>
    <property type="evidence" value="ECO:0007669"/>
    <property type="project" value="UniProtKB-UniRule"/>
</dbReference>
<dbReference type="EMBL" id="JAGDYL010000006">
    <property type="protein sequence ID" value="MBO1804640.1"/>
    <property type="molecule type" value="Genomic_DNA"/>
</dbReference>